<reference evidence="1 2" key="1">
    <citation type="journal article" date="2013" name="Nature">
        <title>Anaerobic oxidation of methane coupled to nitrate reduction in a novel archaeal lineage.</title>
        <authorList>
            <person name="Haroon M.F."/>
            <person name="Hu S."/>
            <person name="Shi Y."/>
            <person name="Imelfort M."/>
            <person name="Keller J."/>
            <person name="Hugenholtz P."/>
            <person name="Yuan Z."/>
            <person name="Tyson G.W."/>
        </authorList>
    </citation>
    <scope>NUCLEOTIDE SEQUENCE [LARGE SCALE GENOMIC DNA]</scope>
    <source>
        <strain evidence="1 2">ANME-2d</strain>
    </source>
</reference>
<protein>
    <submittedName>
        <fullName evidence="1">Uncharacterized protein</fullName>
    </submittedName>
</protein>
<evidence type="ECO:0000313" key="1">
    <source>
        <dbReference type="EMBL" id="KCZ71178.1"/>
    </source>
</evidence>
<organism evidence="1 2">
    <name type="scientific">Candidatus Methanoperedens nitratireducens</name>
    <dbReference type="NCBI Taxonomy" id="1392998"/>
    <lineage>
        <taxon>Archaea</taxon>
        <taxon>Methanobacteriati</taxon>
        <taxon>Methanobacteriota</taxon>
        <taxon>Stenosarchaea group</taxon>
        <taxon>Methanomicrobia</taxon>
        <taxon>Methanosarcinales</taxon>
        <taxon>ANME-2 cluster</taxon>
        <taxon>Candidatus Methanoperedentaceae</taxon>
        <taxon>Candidatus Methanoperedens</taxon>
    </lineage>
</organism>
<accession>A0A062V3H8</accession>
<dbReference type="AlphaFoldDB" id="A0A062V3H8"/>
<dbReference type="OrthoDB" id="350653at2157"/>
<comment type="caution">
    <text evidence="1">The sequence shown here is derived from an EMBL/GenBank/DDBJ whole genome shotgun (WGS) entry which is preliminary data.</text>
</comment>
<gene>
    <name evidence="1" type="ORF">ANME2D_03210</name>
</gene>
<evidence type="ECO:0000313" key="2">
    <source>
        <dbReference type="Proteomes" id="UP000027153"/>
    </source>
</evidence>
<dbReference type="EMBL" id="JMIY01000007">
    <property type="protein sequence ID" value="KCZ71178.1"/>
    <property type="molecule type" value="Genomic_DNA"/>
</dbReference>
<dbReference type="InterPro" id="IPR043504">
    <property type="entry name" value="Peptidase_S1_PA_chymotrypsin"/>
</dbReference>
<dbReference type="RefSeq" id="WP_048093419.1">
    <property type="nucleotide sequence ID" value="NZ_JMIY01000007.1"/>
</dbReference>
<proteinExistence type="predicted"/>
<dbReference type="SUPFAM" id="SSF50494">
    <property type="entry name" value="Trypsin-like serine proteases"/>
    <property type="match status" value="1"/>
</dbReference>
<dbReference type="PATRIC" id="fig|1392998.3.peg.2770"/>
<dbReference type="InterPro" id="IPR009003">
    <property type="entry name" value="Peptidase_S1_PA"/>
</dbReference>
<dbReference type="Gene3D" id="2.40.10.10">
    <property type="entry name" value="Trypsin-like serine proteases"/>
    <property type="match status" value="1"/>
</dbReference>
<name>A0A062V3H8_9EURY</name>
<dbReference type="Proteomes" id="UP000027153">
    <property type="component" value="Unassembled WGS sequence"/>
</dbReference>
<keyword evidence="2" id="KW-1185">Reference proteome</keyword>
<sequence precursor="true">MKKAMILLAVAIILISMVSGASQPKLKEVREKHEAKLFAIEGVSGVSVDEDKNEIIVYIERPEVSRKVPKALDGFPVKSRVIGKIQALQTTTAAQLSITTQATTYSRTGINRPVFGGISVGNPYITAGTLGLVTYDGYVLSNAHVLALNGRSKFLPIGTPILQPGKYDGGTSDNEIGKLHKYIPITFNNLRANNYADAAISTLVVNGTKGEVLDETDNGFYTISGTTEVLKGDTVRKSGRTTGVTTNTVQDTQASVRVSYGNKWAIFRDQIIVNHINQPFSKPGDSGSAVDKDGKFVGLVFAGSDTISVVNKAKYITSGLGISI</sequence>